<evidence type="ECO:0000256" key="2">
    <source>
        <dbReference type="SAM" id="Phobius"/>
    </source>
</evidence>
<dbReference type="PANTHER" id="PTHR43630:SF2">
    <property type="entry name" value="GLYCOSYLTRANSFERASE"/>
    <property type="match status" value="1"/>
</dbReference>
<keyword evidence="4" id="KW-0328">Glycosyltransferase</keyword>
<dbReference type="InterPro" id="IPR001173">
    <property type="entry name" value="Glyco_trans_2-like"/>
</dbReference>
<dbReference type="CDD" id="cd02511">
    <property type="entry name" value="Beta4Glucosyltransferase"/>
    <property type="match status" value="1"/>
</dbReference>
<feature type="transmembrane region" description="Helical" evidence="2">
    <location>
        <begin position="227"/>
        <end position="248"/>
    </location>
</feature>
<dbReference type="InterPro" id="IPR029044">
    <property type="entry name" value="Nucleotide-diphossugar_trans"/>
</dbReference>
<proteinExistence type="inferred from homology"/>
<keyword evidence="4" id="KW-0808">Transferase</keyword>
<dbReference type="EMBL" id="JBHSJF010000006">
    <property type="protein sequence ID" value="MFC5069266.1"/>
    <property type="molecule type" value="Genomic_DNA"/>
</dbReference>
<evidence type="ECO:0000313" key="5">
    <source>
        <dbReference type="Proteomes" id="UP001595796"/>
    </source>
</evidence>
<keyword evidence="2" id="KW-0472">Membrane</keyword>
<dbReference type="PANTHER" id="PTHR43630">
    <property type="entry name" value="POLY-BETA-1,6-N-ACETYL-D-GLUCOSAMINE SYNTHASE"/>
    <property type="match status" value="1"/>
</dbReference>
<organism evidence="4 5">
    <name type="scientific">Flaviflagellibacter deserti</name>
    <dbReference type="NCBI Taxonomy" id="2267266"/>
    <lineage>
        <taxon>Bacteria</taxon>
        <taxon>Pseudomonadati</taxon>
        <taxon>Pseudomonadota</taxon>
        <taxon>Alphaproteobacteria</taxon>
        <taxon>Hyphomicrobiales</taxon>
        <taxon>Flaviflagellibacter</taxon>
    </lineage>
</organism>
<dbReference type="RefSeq" id="WP_114958243.1">
    <property type="nucleotide sequence ID" value="NZ_JBHSJF010000006.1"/>
</dbReference>
<dbReference type="SUPFAM" id="SSF53448">
    <property type="entry name" value="Nucleotide-diphospho-sugar transferases"/>
    <property type="match status" value="1"/>
</dbReference>
<comment type="similarity">
    <text evidence="1">Belongs to the glycosyltransferase 2 family. WaaE/KdtX subfamily.</text>
</comment>
<dbReference type="Pfam" id="PF00535">
    <property type="entry name" value="Glycos_transf_2"/>
    <property type="match status" value="1"/>
</dbReference>
<keyword evidence="2" id="KW-0812">Transmembrane</keyword>
<evidence type="ECO:0000259" key="3">
    <source>
        <dbReference type="Pfam" id="PF00535"/>
    </source>
</evidence>
<comment type="caution">
    <text evidence="4">The sequence shown here is derived from an EMBL/GenBank/DDBJ whole genome shotgun (WGS) entry which is preliminary data.</text>
</comment>
<keyword evidence="2" id="KW-1133">Transmembrane helix</keyword>
<sequence length="272" mass="31294">MATPTRLPLSAFIICKNEAHYIEPCIRSLDLCAEIIVVDSGSTDGTLDLLERLREEGFPIKVFQRGWPGYAAQKQFALEQCTQPWCLNIDADERLDLQLREHLPRLLAEDEAVAWRIRRRPFLVGFGYTPTYVFERPNLRLVRRGAGAYDLSKRVHEGISVEGRVKSARPGSLLHFRPLPLDEQILKENAYSTLKADQLFDQGEKPRWAKLVFNPPYYFLRLYFGRWLFLCGWAGFIQAMTGAVYSFMTEAKIWQRHALIAHPSKEPPLDGI</sequence>
<dbReference type="Gene3D" id="3.90.550.10">
    <property type="entry name" value="Spore Coat Polysaccharide Biosynthesis Protein SpsA, Chain A"/>
    <property type="match status" value="1"/>
</dbReference>
<evidence type="ECO:0000313" key="4">
    <source>
        <dbReference type="EMBL" id="MFC5069266.1"/>
    </source>
</evidence>
<evidence type="ECO:0000256" key="1">
    <source>
        <dbReference type="ARBA" id="ARBA00038494"/>
    </source>
</evidence>
<keyword evidence="5" id="KW-1185">Reference proteome</keyword>
<protein>
    <submittedName>
        <fullName evidence="4">Glycosyltransferase family 2 protein</fullName>
        <ecNumber evidence="4">2.4.-.-</ecNumber>
    </submittedName>
</protein>
<accession>A0ABV9Z8Q7</accession>
<name>A0ABV9Z8Q7_9HYPH</name>
<dbReference type="EC" id="2.4.-.-" evidence="4"/>
<reference evidence="5" key="1">
    <citation type="journal article" date="2019" name="Int. J. Syst. Evol. Microbiol.">
        <title>The Global Catalogue of Microorganisms (GCM) 10K type strain sequencing project: providing services to taxonomists for standard genome sequencing and annotation.</title>
        <authorList>
            <consortium name="The Broad Institute Genomics Platform"/>
            <consortium name="The Broad Institute Genome Sequencing Center for Infectious Disease"/>
            <person name="Wu L."/>
            <person name="Ma J."/>
        </authorList>
    </citation>
    <scope>NUCLEOTIDE SEQUENCE [LARGE SCALE GENOMIC DNA]</scope>
    <source>
        <strain evidence="5">CGMCC 1.16444</strain>
    </source>
</reference>
<gene>
    <name evidence="4" type="ORF">ACFPFW_14715</name>
</gene>
<dbReference type="Proteomes" id="UP001595796">
    <property type="component" value="Unassembled WGS sequence"/>
</dbReference>
<feature type="domain" description="Glycosyltransferase 2-like" evidence="3">
    <location>
        <begin position="10"/>
        <end position="134"/>
    </location>
</feature>
<dbReference type="GO" id="GO:0016757">
    <property type="term" value="F:glycosyltransferase activity"/>
    <property type="evidence" value="ECO:0007669"/>
    <property type="project" value="UniProtKB-KW"/>
</dbReference>